<keyword evidence="3" id="KW-0067">ATP-binding</keyword>
<organism evidence="3 4">
    <name type="scientific">Desulfosporosinus orientis (strain ATCC 19365 / DSM 765 / NCIMB 8382 / VKM B-1628 / Singapore I)</name>
    <name type="common">Desulfotomaculum orientis</name>
    <dbReference type="NCBI Taxonomy" id="768706"/>
    <lineage>
        <taxon>Bacteria</taxon>
        <taxon>Bacillati</taxon>
        <taxon>Bacillota</taxon>
        <taxon>Clostridia</taxon>
        <taxon>Eubacteriales</taxon>
        <taxon>Desulfitobacteriaceae</taxon>
        <taxon>Desulfosporosinus</taxon>
    </lineage>
</organism>
<dbReference type="STRING" id="768706.Desor_4372"/>
<dbReference type="Pfam" id="PF00271">
    <property type="entry name" value="Helicase_C"/>
    <property type="match status" value="1"/>
</dbReference>
<sequence length="575" mass="65460">MNTQVIRTQMLSFSLESLKRFLGTNLIDTLLEWTPDNTAFVTKARLTDMILTIHGVNILKKSEFRKCLLRTFSEKTILSFSVLMSAADRNITDPNDLINKIVVSPWRNNSVSKKILEILEIEEEIFDTTIIQEPSQESITSPERFYELLDYQFVIKQRILNNLTSGIELNRMLIHMPTGTGKTKTAMHTICHYYNFNLNKNGLVIWVAHTTELLQQAYDTFISVWKHLGSGDVTACKLWGNHNINASDFDYNGIVFCGIQKLISMVSSSPEIVEQLIQNCRLIVFDEAHKAAALETKKAIEKFMIKKHDMPDRGLVGLTATPGRFTEMDVSNDLLAAMFGNKLISIDIEVMNLINMSRVEALNIKVEADTISYFQNKRILAKIKKEQLIYQHSLSAEELSKIKDTAKNNGYVDFTDKALEIIGRNKSRNLRILQRLRELYAERIPTIVFACSVEHGQLLASMLSIENIPNALVIGDMIPQERAEAIRAFKDRDNPINILINFEVLTTGFDSTNIKCVFIARPTQSVVLYSQMLGRGLRGPQMGGNEECLLIDVKDNLEKYDEKLAFGHFNNYWKA</sequence>
<dbReference type="Gene3D" id="3.40.50.300">
    <property type="entry name" value="P-loop containing nucleotide triphosphate hydrolases"/>
    <property type="match status" value="2"/>
</dbReference>
<proteinExistence type="predicted"/>
<dbReference type="PATRIC" id="fig|768706.3.peg.4438"/>
<keyword evidence="3" id="KW-0378">Hydrolase</keyword>
<keyword evidence="3" id="KW-0347">Helicase</keyword>
<dbReference type="InterPro" id="IPR006935">
    <property type="entry name" value="Helicase/UvrB_N"/>
</dbReference>
<keyword evidence="3" id="KW-0547">Nucleotide-binding</keyword>
<evidence type="ECO:0000259" key="1">
    <source>
        <dbReference type="PROSITE" id="PS51192"/>
    </source>
</evidence>
<dbReference type="KEGG" id="dor:Desor_4372"/>
<dbReference type="PROSITE" id="PS51194">
    <property type="entry name" value="HELICASE_CTER"/>
    <property type="match status" value="1"/>
</dbReference>
<dbReference type="AlphaFoldDB" id="G7WJD8"/>
<dbReference type="GO" id="GO:0003677">
    <property type="term" value="F:DNA binding"/>
    <property type="evidence" value="ECO:0007669"/>
    <property type="project" value="InterPro"/>
</dbReference>
<evidence type="ECO:0000259" key="2">
    <source>
        <dbReference type="PROSITE" id="PS51194"/>
    </source>
</evidence>
<dbReference type="SMART" id="SM00487">
    <property type="entry name" value="DEXDc"/>
    <property type="match status" value="1"/>
</dbReference>
<dbReference type="GO" id="GO:0004386">
    <property type="term" value="F:helicase activity"/>
    <property type="evidence" value="ECO:0007669"/>
    <property type="project" value="UniProtKB-KW"/>
</dbReference>
<dbReference type="InterPro" id="IPR014001">
    <property type="entry name" value="Helicase_ATP-bd"/>
</dbReference>
<keyword evidence="4" id="KW-1185">Reference proteome</keyword>
<reference evidence="3 4" key="2">
    <citation type="journal article" date="2012" name="J. Bacteriol.">
        <title>Complete genome sequences of Desulfosporosinus orientis DSM765T, Desulfosporosinus youngiae DSM17734T, Desulfosporosinus meridiei DSM13257T, and Desulfosporosinus acidiphilus DSM22704T.</title>
        <authorList>
            <person name="Pester M."/>
            <person name="Brambilla E."/>
            <person name="Alazard D."/>
            <person name="Rattei T."/>
            <person name="Weinmaier T."/>
            <person name="Han J."/>
            <person name="Lucas S."/>
            <person name="Lapidus A."/>
            <person name="Cheng J.F."/>
            <person name="Goodwin L."/>
            <person name="Pitluck S."/>
            <person name="Peters L."/>
            <person name="Ovchinnikova G."/>
            <person name="Teshima H."/>
            <person name="Detter J.C."/>
            <person name="Han C.S."/>
            <person name="Tapia R."/>
            <person name="Land M.L."/>
            <person name="Hauser L."/>
            <person name="Kyrpides N.C."/>
            <person name="Ivanova N.N."/>
            <person name="Pagani I."/>
            <person name="Huntmann M."/>
            <person name="Wei C.L."/>
            <person name="Davenport K.W."/>
            <person name="Daligault H."/>
            <person name="Chain P.S."/>
            <person name="Chen A."/>
            <person name="Mavromatis K."/>
            <person name="Markowitz V."/>
            <person name="Szeto E."/>
            <person name="Mikhailova N."/>
            <person name="Pati A."/>
            <person name="Wagner M."/>
            <person name="Woyke T."/>
            <person name="Ollivier B."/>
            <person name="Klenk H.P."/>
            <person name="Spring S."/>
            <person name="Loy A."/>
        </authorList>
    </citation>
    <scope>NUCLEOTIDE SEQUENCE [LARGE SCALE GENOMIC DNA]</scope>
    <source>
        <strain evidence="4">ATCC 19365 / DSM 765 / NCIMB 8382 / VKM B-1628</strain>
    </source>
</reference>
<gene>
    <name evidence="3" type="ordered locus">Desor_4372</name>
</gene>
<dbReference type="SUPFAM" id="SSF52540">
    <property type="entry name" value="P-loop containing nucleoside triphosphate hydrolases"/>
    <property type="match status" value="1"/>
</dbReference>
<dbReference type="EMBL" id="CP003108">
    <property type="protein sequence ID" value="AET69797.1"/>
    <property type="molecule type" value="Genomic_DNA"/>
</dbReference>
<dbReference type="PROSITE" id="PS51192">
    <property type="entry name" value="HELICASE_ATP_BIND_1"/>
    <property type="match status" value="1"/>
</dbReference>
<evidence type="ECO:0000313" key="4">
    <source>
        <dbReference type="Proteomes" id="UP000006346"/>
    </source>
</evidence>
<feature type="domain" description="Helicase C-terminal" evidence="2">
    <location>
        <begin position="435"/>
        <end position="575"/>
    </location>
</feature>
<dbReference type="PANTHER" id="PTHR47396:SF1">
    <property type="entry name" value="ATP-DEPENDENT HELICASE IRC3-RELATED"/>
    <property type="match status" value="1"/>
</dbReference>
<dbReference type="RefSeq" id="WP_014186604.1">
    <property type="nucleotide sequence ID" value="NC_016584.1"/>
</dbReference>
<dbReference type="Proteomes" id="UP000006346">
    <property type="component" value="Chromosome"/>
</dbReference>
<dbReference type="GO" id="GO:0005829">
    <property type="term" value="C:cytosol"/>
    <property type="evidence" value="ECO:0007669"/>
    <property type="project" value="TreeGrafter"/>
</dbReference>
<dbReference type="GO" id="GO:0005524">
    <property type="term" value="F:ATP binding"/>
    <property type="evidence" value="ECO:0007669"/>
    <property type="project" value="InterPro"/>
</dbReference>
<reference evidence="4" key="1">
    <citation type="submission" date="2011-11" db="EMBL/GenBank/DDBJ databases">
        <title>Complete sequence of Desulfosporosinus orientis DSM 765.</title>
        <authorList>
            <person name="Lucas S."/>
            <person name="Han J."/>
            <person name="Lapidus A."/>
            <person name="Cheng J.-F."/>
            <person name="Goodwin L."/>
            <person name="Pitluck S."/>
            <person name="Peters L."/>
            <person name="Ovchinnikova G."/>
            <person name="Teshima H."/>
            <person name="Detter J.C."/>
            <person name="Han C."/>
            <person name="Tapia R."/>
            <person name="Land M."/>
            <person name="Hauser L."/>
            <person name="Kyrpides N."/>
            <person name="Ivanova N."/>
            <person name="Pagani I."/>
            <person name="Pester M."/>
            <person name="Spring S."/>
            <person name="Ollivier B."/>
            <person name="Rattei T."/>
            <person name="Klenk H.-P."/>
            <person name="Wagner M."/>
            <person name="Loy A."/>
            <person name="Woyke T."/>
        </authorList>
    </citation>
    <scope>NUCLEOTIDE SEQUENCE [LARGE SCALE GENOMIC DNA]</scope>
    <source>
        <strain evidence="4">ATCC 19365 / DSM 765 / NCIMB 8382 / VKM B-1628</strain>
    </source>
</reference>
<dbReference type="eggNOG" id="COG1061">
    <property type="taxonomic scope" value="Bacteria"/>
</dbReference>
<dbReference type="InterPro" id="IPR027417">
    <property type="entry name" value="P-loop_NTPase"/>
</dbReference>
<dbReference type="InterPro" id="IPR050742">
    <property type="entry name" value="Helicase_Restrict-Modif_Enz"/>
</dbReference>
<dbReference type="InterPro" id="IPR001650">
    <property type="entry name" value="Helicase_C-like"/>
</dbReference>
<dbReference type="Pfam" id="PF04851">
    <property type="entry name" value="ResIII"/>
    <property type="match status" value="1"/>
</dbReference>
<dbReference type="OrthoDB" id="9802848at2"/>
<feature type="domain" description="Helicase ATP-binding" evidence="1">
    <location>
        <begin position="163"/>
        <end position="340"/>
    </location>
</feature>
<name>G7WJD8_DESOD</name>
<dbReference type="PANTHER" id="PTHR47396">
    <property type="entry name" value="TYPE I RESTRICTION ENZYME ECOKI R PROTEIN"/>
    <property type="match status" value="1"/>
</dbReference>
<accession>G7WJD8</accession>
<dbReference type="GO" id="GO:0016787">
    <property type="term" value="F:hydrolase activity"/>
    <property type="evidence" value="ECO:0007669"/>
    <property type="project" value="InterPro"/>
</dbReference>
<evidence type="ECO:0000313" key="3">
    <source>
        <dbReference type="EMBL" id="AET69797.1"/>
    </source>
</evidence>
<protein>
    <submittedName>
        <fullName evidence="3">DNA/RNA helicase, superfamily II</fullName>
    </submittedName>
</protein>
<dbReference type="SMART" id="SM00490">
    <property type="entry name" value="HELICc"/>
    <property type="match status" value="1"/>
</dbReference>
<dbReference type="HOGENOM" id="CLU_034931_0_0_9"/>